<proteinExistence type="inferred from homology"/>
<dbReference type="PANTHER" id="PTHR30537">
    <property type="entry name" value="HTH-TYPE TRANSCRIPTIONAL REGULATOR"/>
    <property type="match status" value="1"/>
</dbReference>
<organism evidence="6 7">
    <name type="scientific">Dasania phycosphaerae</name>
    <dbReference type="NCBI Taxonomy" id="2950436"/>
    <lineage>
        <taxon>Bacteria</taxon>
        <taxon>Pseudomonadati</taxon>
        <taxon>Pseudomonadota</taxon>
        <taxon>Gammaproteobacteria</taxon>
        <taxon>Cellvibrionales</taxon>
        <taxon>Spongiibacteraceae</taxon>
        <taxon>Dasania</taxon>
    </lineage>
</organism>
<dbReference type="FunFam" id="1.10.10.10:FF:000001">
    <property type="entry name" value="LysR family transcriptional regulator"/>
    <property type="match status" value="1"/>
</dbReference>
<keyword evidence="2" id="KW-0805">Transcription regulation</keyword>
<dbReference type="PRINTS" id="PR00039">
    <property type="entry name" value="HTHLYSR"/>
</dbReference>
<dbReference type="EMBL" id="JAPTGG010000006">
    <property type="protein sequence ID" value="MCZ0865385.1"/>
    <property type="molecule type" value="Genomic_DNA"/>
</dbReference>
<keyword evidence="4" id="KW-0804">Transcription</keyword>
<dbReference type="InterPro" id="IPR005119">
    <property type="entry name" value="LysR_subst-bd"/>
</dbReference>
<reference evidence="6 7" key="1">
    <citation type="submission" date="2022-12" db="EMBL/GenBank/DDBJ databases">
        <title>Dasania phycosphaerae sp. nov., isolated from particulate material of the south coast of Korea.</title>
        <authorList>
            <person name="Jiang Y."/>
        </authorList>
    </citation>
    <scope>NUCLEOTIDE SEQUENCE [LARGE SCALE GENOMIC DNA]</scope>
    <source>
        <strain evidence="6 7">GY-19</strain>
    </source>
</reference>
<dbReference type="Proteomes" id="UP001069090">
    <property type="component" value="Unassembled WGS sequence"/>
</dbReference>
<feature type="domain" description="HTH lysR-type" evidence="5">
    <location>
        <begin position="8"/>
        <end position="65"/>
    </location>
</feature>
<keyword evidence="3" id="KW-0238">DNA-binding</keyword>
<dbReference type="InterPro" id="IPR036390">
    <property type="entry name" value="WH_DNA-bd_sf"/>
</dbReference>
<dbReference type="RefSeq" id="WP_258331530.1">
    <property type="nucleotide sequence ID" value="NZ_JAPTGG010000006.1"/>
</dbReference>
<evidence type="ECO:0000256" key="4">
    <source>
        <dbReference type="ARBA" id="ARBA00023163"/>
    </source>
</evidence>
<dbReference type="PROSITE" id="PS50931">
    <property type="entry name" value="HTH_LYSR"/>
    <property type="match status" value="1"/>
</dbReference>
<sequence>MILSRRNLPLNAMRAFEAAARHCHLRKAAVELGVTHGAVSRQVKQLEELLAVELFDRSHNRLALTSAGQRLLTGLQEGLDKIAESTLYLDPESMSGSLTIASTPSISAGWLVMAMGEFAQRYPEIRLRLLNINPQQRDLPSEVDVAICYGKPDLGQRDSVELFRERYFPVCHPSLLRPEQLVHKPVDMLAYPILHDHHGYWEPWFAAAGIQGSPRQEIYFQDVYQVLTAVREGFGIGLLDRVDVQRELNSGQLVGLFDDTVEAKESHYLVMNKKEKRSVRVRLFEEFLRRHLMLPEE</sequence>
<keyword evidence="7" id="KW-1185">Reference proteome</keyword>
<evidence type="ECO:0000259" key="5">
    <source>
        <dbReference type="PROSITE" id="PS50931"/>
    </source>
</evidence>
<dbReference type="InterPro" id="IPR058163">
    <property type="entry name" value="LysR-type_TF_proteobact-type"/>
</dbReference>
<evidence type="ECO:0000256" key="3">
    <source>
        <dbReference type="ARBA" id="ARBA00023125"/>
    </source>
</evidence>
<evidence type="ECO:0000313" key="6">
    <source>
        <dbReference type="EMBL" id="MCZ0865385.1"/>
    </source>
</evidence>
<dbReference type="SUPFAM" id="SSF46785">
    <property type="entry name" value="Winged helix' DNA-binding domain"/>
    <property type="match status" value="1"/>
</dbReference>
<dbReference type="AlphaFoldDB" id="A0A9J6RM41"/>
<dbReference type="Pfam" id="PF03466">
    <property type="entry name" value="LysR_substrate"/>
    <property type="match status" value="1"/>
</dbReference>
<protein>
    <submittedName>
        <fullName evidence="6">LysR substrate-binding domain-containing protein</fullName>
    </submittedName>
</protein>
<accession>A0A9J6RM41</accession>
<dbReference type="Pfam" id="PF00126">
    <property type="entry name" value="HTH_1"/>
    <property type="match status" value="1"/>
</dbReference>
<dbReference type="InterPro" id="IPR036388">
    <property type="entry name" value="WH-like_DNA-bd_sf"/>
</dbReference>
<name>A0A9J6RM41_9GAMM</name>
<dbReference type="InterPro" id="IPR000847">
    <property type="entry name" value="LysR_HTH_N"/>
</dbReference>
<dbReference type="Gene3D" id="3.40.190.10">
    <property type="entry name" value="Periplasmic binding protein-like II"/>
    <property type="match status" value="2"/>
</dbReference>
<dbReference type="Gene3D" id="1.10.10.10">
    <property type="entry name" value="Winged helix-like DNA-binding domain superfamily/Winged helix DNA-binding domain"/>
    <property type="match status" value="1"/>
</dbReference>
<evidence type="ECO:0000256" key="2">
    <source>
        <dbReference type="ARBA" id="ARBA00023015"/>
    </source>
</evidence>
<comment type="similarity">
    <text evidence="1">Belongs to the LysR transcriptional regulatory family.</text>
</comment>
<dbReference type="GO" id="GO:0043565">
    <property type="term" value="F:sequence-specific DNA binding"/>
    <property type="evidence" value="ECO:0007669"/>
    <property type="project" value="TreeGrafter"/>
</dbReference>
<dbReference type="GO" id="GO:0003700">
    <property type="term" value="F:DNA-binding transcription factor activity"/>
    <property type="evidence" value="ECO:0007669"/>
    <property type="project" value="InterPro"/>
</dbReference>
<comment type="caution">
    <text evidence="6">The sequence shown here is derived from an EMBL/GenBank/DDBJ whole genome shotgun (WGS) entry which is preliminary data.</text>
</comment>
<dbReference type="SUPFAM" id="SSF53850">
    <property type="entry name" value="Periplasmic binding protein-like II"/>
    <property type="match status" value="1"/>
</dbReference>
<gene>
    <name evidence="6" type="ORF">O0V09_09245</name>
</gene>
<evidence type="ECO:0000256" key="1">
    <source>
        <dbReference type="ARBA" id="ARBA00009437"/>
    </source>
</evidence>
<dbReference type="GO" id="GO:0006351">
    <property type="term" value="P:DNA-templated transcription"/>
    <property type="evidence" value="ECO:0007669"/>
    <property type="project" value="TreeGrafter"/>
</dbReference>
<dbReference type="PANTHER" id="PTHR30537:SF26">
    <property type="entry name" value="GLYCINE CLEAVAGE SYSTEM TRANSCRIPTIONAL ACTIVATOR"/>
    <property type="match status" value="1"/>
</dbReference>
<evidence type="ECO:0000313" key="7">
    <source>
        <dbReference type="Proteomes" id="UP001069090"/>
    </source>
</evidence>